<dbReference type="Gene3D" id="3.30.70.1230">
    <property type="entry name" value="Nucleotide cyclase"/>
    <property type="match status" value="3"/>
</dbReference>
<dbReference type="SUPFAM" id="SSF55073">
    <property type="entry name" value="Nucleotide cyclase"/>
    <property type="match status" value="2"/>
</dbReference>
<dbReference type="OrthoDB" id="10685563at2759"/>
<dbReference type="EMBL" id="JAEHOE010000022">
    <property type="protein sequence ID" value="KAG2495776.1"/>
    <property type="molecule type" value="Genomic_DNA"/>
</dbReference>
<evidence type="ECO:0000313" key="3">
    <source>
        <dbReference type="Proteomes" id="UP000612055"/>
    </source>
</evidence>
<evidence type="ECO:0000256" key="1">
    <source>
        <dbReference type="SAM" id="MobiDB-lite"/>
    </source>
</evidence>
<accession>A0A836C0F6</accession>
<sequence length="750" mass="78300">MYRLQLATFMGETVSIPLDGGMAYLFSRRDVLGAMGVQMFVDPEAKGTVPQASIEITRLPGSEVIWPREGTDQVVSCTPQLCPYASLVASTAPAGNGTVTERLVNFAPQSLLSTLTGSINSNAPAASQLLAFALLAHLASPDRYEPGEPVSPMLVVTPVRDRLLLRDDVLTGPGYDLGLQGDSFILAFAAAHKAVAFGTELQGELLAQAWPQELLQHPLLPPPVAAAPTTHLPPSFGKLSSGVDFLPAIKSGKDLGPEEFAALDADCLERSLGGALGPAGDVQPAGLLSVNGKLRIRRPERLLSLGGALSRSATFDALGTDEEGGHSRGSPASALSPASHKTARTMLAFVSQARADGFVTDASCSQRPVVMFRGLRVRVGVTCARLTDAGLQYNTAAARMVLGGPALAAAKALADLAHGGQVLLSCRAHEQLREELPGSNGRPSGVLLLKMGTFQQQPAYGLGRSCNGAEPFSVLWATSPALSPRLASWPPLRLPPGLGTLNDVYCAPVDRVSYVVVQIPAYRSLMAWDQQVARESLDLLYRTAQAALPGAESKGFQVETAVVVADELHFAFGEAAAAVRWVEGLRRELLAAPWPQALLDHELGEAVEADSAELPPPLPAAAAYTSPHVIRAGIATGRAAWTASSKTHALVYSGRVVAAASKLASKASCGKVLCDSATQAAAASAAAVASTTSGPQPPASAGRPGTPRPQTESALSGRLVFTPVRASSPRALSFSRPWRRKPQGEILACG</sequence>
<evidence type="ECO:0000313" key="2">
    <source>
        <dbReference type="EMBL" id="KAG2495776.1"/>
    </source>
</evidence>
<comment type="caution">
    <text evidence="2">The sequence shown here is derived from an EMBL/GenBank/DDBJ whole genome shotgun (WGS) entry which is preliminary data.</text>
</comment>
<feature type="region of interest" description="Disordered" evidence="1">
    <location>
        <begin position="731"/>
        <end position="750"/>
    </location>
</feature>
<protein>
    <submittedName>
        <fullName evidence="2">Uncharacterized protein</fullName>
    </submittedName>
</protein>
<dbReference type="Proteomes" id="UP000612055">
    <property type="component" value="Unassembled WGS sequence"/>
</dbReference>
<proteinExistence type="predicted"/>
<reference evidence="2" key="1">
    <citation type="journal article" date="2020" name="bioRxiv">
        <title>Comparative genomics of Chlamydomonas.</title>
        <authorList>
            <person name="Craig R.J."/>
            <person name="Hasan A.R."/>
            <person name="Ness R.W."/>
            <person name="Keightley P.D."/>
        </authorList>
    </citation>
    <scope>NUCLEOTIDE SEQUENCE</scope>
    <source>
        <strain evidence="2">CCAP 11/70</strain>
    </source>
</reference>
<dbReference type="InterPro" id="IPR029787">
    <property type="entry name" value="Nucleotide_cyclase"/>
</dbReference>
<keyword evidence="3" id="KW-1185">Reference proteome</keyword>
<gene>
    <name evidence="2" type="ORF">HYH03_006021</name>
</gene>
<dbReference type="AlphaFoldDB" id="A0A836C0F6"/>
<name>A0A836C0F6_9CHLO</name>
<dbReference type="InterPro" id="IPR050697">
    <property type="entry name" value="Adenylyl/Guanylyl_Cyclase_3/4"/>
</dbReference>
<feature type="region of interest" description="Disordered" evidence="1">
    <location>
        <begin position="689"/>
        <end position="720"/>
    </location>
</feature>
<organism evidence="2 3">
    <name type="scientific">Edaphochlamys debaryana</name>
    <dbReference type="NCBI Taxonomy" id="47281"/>
    <lineage>
        <taxon>Eukaryota</taxon>
        <taxon>Viridiplantae</taxon>
        <taxon>Chlorophyta</taxon>
        <taxon>core chlorophytes</taxon>
        <taxon>Chlorophyceae</taxon>
        <taxon>CS clade</taxon>
        <taxon>Chlamydomonadales</taxon>
        <taxon>Chlamydomonadales incertae sedis</taxon>
        <taxon>Edaphochlamys</taxon>
    </lineage>
</organism>
<feature type="region of interest" description="Disordered" evidence="1">
    <location>
        <begin position="318"/>
        <end position="337"/>
    </location>
</feature>
<dbReference type="PANTHER" id="PTHR43081:SF1">
    <property type="entry name" value="ADENYLATE CYCLASE, TERMINAL-DIFFERENTIATION SPECIFIC"/>
    <property type="match status" value="1"/>
</dbReference>
<dbReference type="PANTHER" id="PTHR43081">
    <property type="entry name" value="ADENYLATE CYCLASE, TERMINAL-DIFFERENTIATION SPECIFIC-RELATED"/>
    <property type="match status" value="1"/>
</dbReference>